<feature type="region of interest" description="Disordered" evidence="1">
    <location>
        <begin position="181"/>
        <end position="233"/>
    </location>
</feature>
<dbReference type="AlphaFoldDB" id="A0A7R8UVD9"/>
<keyword evidence="3" id="KW-1185">Reference proteome</keyword>
<dbReference type="OrthoDB" id="69229at2759"/>
<dbReference type="EMBL" id="LR899012">
    <property type="protein sequence ID" value="CAD7087260.1"/>
    <property type="molecule type" value="Genomic_DNA"/>
</dbReference>
<sequence length="247" mass="28245">MAMETTGRDSVLQELHEFIVESKQKVASTLEQLGWDAETTLKGGNSPKKIKSDGEYECSTAGNHSVFLESEMVNDLLKKKGIYSPSLNTIEEILTAEQKLALYEYCIEKTGKLTEPEISIMIRPDEGGSKKEMTFAEIVAQKRNAKRRTARYRTGAPQSYVAELRNLIDLQMSALSQYIEGETNSSTSDRNRMRSGEFRKSTERSSKPSRHEDYKRERKTHKHKKHKCISPERVDKMKVYIQIDSKV</sequence>
<gene>
    <name evidence="2" type="ORF">HERILL_LOCUS9979</name>
</gene>
<evidence type="ECO:0000256" key="1">
    <source>
        <dbReference type="SAM" id="MobiDB-lite"/>
    </source>
</evidence>
<name>A0A7R8UVD9_HERIL</name>
<proteinExistence type="predicted"/>
<feature type="compositionally biased region" description="Basic residues" evidence="1">
    <location>
        <begin position="217"/>
        <end position="228"/>
    </location>
</feature>
<feature type="compositionally biased region" description="Basic and acidic residues" evidence="1">
    <location>
        <begin position="189"/>
        <end position="216"/>
    </location>
</feature>
<dbReference type="Proteomes" id="UP000594454">
    <property type="component" value="Chromosome 4"/>
</dbReference>
<accession>A0A7R8UVD9</accession>
<evidence type="ECO:0000313" key="3">
    <source>
        <dbReference type="Proteomes" id="UP000594454"/>
    </source>
</evidence>
<protein>
    <submittedName>
        <fullName evidence="2">Uncharacterized protein</fullName>
    </submittedName>
</protein>
<dbReference type="InParanoid" id="A0A7R8UVD9"/>
<organism evidence="2 3">
    <name type="scientific">Hermetia illucens</name>
    <name type="common">Black soldier fly</name>
    <dbReference type="NCBI Taxonomy" id="343691"/>
    <lineage>
        <taxon>Eukaryota</taxon>
        <taxon>Metazoa</taxon>
        <taxon>Ecdysozoa</taxon>
        <taxon>Arthropoda</taxon>
        <taxon>Hexapoda</taxon>
        <taxon>Insecta</taxon>
        <taxon>Pterygota</taxon>
        <taxon>Neoptera</taxon>
        <taxon>Endopterygota</taxon>
        <taxon>Diptera</taxon>
        <taxon>Brachycera</taxon>
        <taxon>Stratiomyomorpha</taxon>
        <taxon>Stratiomyidae</taxon>
        <taxon>Hermetiinae</taxon>
        <taxon>Hermetia</taxon>
    </lineage>
</organism>
<reference evidence="2 3" key="1">
    <citation type="submission" date="2020-11" db="EMBL/GenBank/DDBJ databases">
        <authorList>
            <person name="Wallbank WR R."/>
            <person name="Pardo Diaz C."/>
            <person name="Kozak K."/>
            <person name="Martin S."/>
            <person name="Jiggins C."/>
            <person name="Moest M."/>
            <person name="Warren A I."/>
            <person name="Generalovic N T."/>
            <person name="Byers J.R.P. K."/>
            <person name="Montejo-Kovacevich G."/>
            <person name="Yen C E."/>
        </authorList>
    </citation>
    <scope>NUCLEOTIDE SEQUENCE [LARGE SCALE GENOMIC DNA]</scope>
</reference>
<evidence type="ECO:0000313" key="2">
    <source>
        <dbReference type="EMBL" id="CAD7087260.1"/>
    </source>
</evidence>